<evidence type="ECO:0000256" key="1">
    <source>
        <dbReference type="SAM" id="MobiDB-lite"/>
    </source>
</evidence>
<evidence type="ECO:0000313" key="3">
    <source>
        <dbReference type="Proteomes" id="UP001589532"/>
    </source>
</evidence>
<evidence type="ECO:0008006" key="4">
    <source>
        <dbReference type="Google" id="ProtNLM"/>
    </source>
</evidence>
<feature type="region of interest" description="Disordered" evidence="1">
    <location>
        <begin position="1"/>
        <end position="356"/>
    </location>
</feature>
<dbReference type="RefSeq" id="WP_344997905.1">
    <property type="nucleotide sequence ID" value="NZ_BAAAXV010000009.1"/>
</dbReference>
<gene>
    <name evidence="2" type="ORF">ACFFSA_27840</name>
</gene>
<dbReference type="Proteomes" id="UP001589532">
    <property type="component" value="Unassembled WGS sequence"/>
</dbReference>
<feature type="compositionally biased region" description="Basic and acidic residues" evidence="1">
    <location>
        <begin position="1"/>
        <end position="19"/>
    </location>
</feature>
<feature type="compositionally biased region" description="Low complexity" evidence="1">
    <location>
        <begin position="220"/>
        <end position="229"/>
    </location>
</feature>
<evidence type="ECO:0000313" key="2">
    <source>
        <dbReference type="EMBL" id="MFB9626915.1"/>
    </source>
</evidence>
<feature type="compositionally biased region" description="Polar residues" evidence="1">
    <location>
        <begin position="158"/>
        <end position="167"/>
    </location>
</feature>
<feature type="compositionally biased region" description="Low complexity" evidence="1">
    <location>
        <begin position="238"/>
        <end position="248"/>
    </location>
</feature>
<reference evidence="2 3" key="1">
    <citation type="submission" date="2024-09" db="EMBL/GenBank/DDBJ databases">
        <authorList>
            <person name="Sun Q."/>
            <person name="Mori K."/>
        </authorList>
    </citation>
    <scope>NUCLEOTIDE SEQUENCE [LARGE SCALE GENOMIC DNA]</scope>
    <source>
        <strain evidence="2 3">JCM 3143</strain>
    </source>
</reference>
<keyword evidence="3" id="KW-1185">Reference proteome</keyword>
<name>A0ABV5S5M5_9ACTN</name>
<dbReference type="EMBL" id="JBHMBW010000026">
    <property type="protein sequence ID" value="MFB9626915.1"/>
    <property type="molecule type" value="Genomic_DNA"/>
</dbReference>
<feature type="compositionally biased region" description="Pro residues" evidence="1">
    <location>
        <begin position="21"/>
        <end position="34"/>
    </location>
</feature>
<feature type="compositionally biased region" description="Basic and acidic residues" evidence="1">
    <location>
        <begin position="206"/>
        <end position="219"/>
    </location>
</feature>
<feature type="compositionally biased region" description="Low complexity" evidence="1">
    <location>
        <begin position="80"/>
        <end position="90"/>
    </location>
</feature>
<organism evidence="2 3">
    <name type="scientific">Nonomuraea helvata</name>
    <dbReference type="NCBI Taxonomy" id="37484"/>
    <lineage>
        <taxon>Bacteria</taxon>
        <taxon>Bacillati</taxon>
        <taxon>Actinomycetota</taxon>
        <taxon>Actinomycetes</taxon>
        <taxon>Streptosporangiales</taxon>
        <taxon>Streptosporangiaceae</taxon>
        <taxon>Nonomuraea</taxon>
    </lineage>
</organism>
<comment type="caution">
    <text evidence="2">The sequence shown here is derived from an EMBL/GenBank/DDBJ whole genome shotgun (WGS) entry which is preliminary data.</text>
</comment>
<feature type="compositionally biased region" description="Pro residues" evidence="1">
    <location>
        <begin position="283"/>
        <end position="299"/>
    </location>
</feature>
<proteinExistence type="predicted"/>
<sequence>MSTNERDWFSPKDERREEESPQPPPPSSQEPPPGLGSHTVPSGHGRHSEYGPRSGQEPPAGPGPWDDVPPGAETAPVPRLPSGGALPGLGPRHGGRHGRATPPPGYDALEAQPSGSQDALGWPDAAPQDAPEWSSAPQGGPEWPSAPQQAPEWPGSPQGASQPTAPHQTPEWPGSPLGASEPTAPQKAPEWLSTPQGASEPTAPHRAPERPHGVHEAHGAHGATESPRGAARRPRPVPGQGRHGAAQGRARHALSDQQVWPPAPREPVGGSTQPLPAVEGPLPFEPQPSPSPSGPPTPFPRHSGAAPSGPVASGPVASGPAHAAEGPYGASHAEGPLEADPAEGPSEGSRATAPKARRKRTLLIAAGAVIVSLLTTAAQSYDGYLFFEKSNAKETKEIIVPAGQAGTVRNVEYRAAVAPTKAPASSKHGAEVTWLKVDITKKVLDEGSATMTAKPYDVQFEDRAGRTWTVETEDVGDAPTDRMEVGKEYKIQGLAIVPTPVANEVELSFRPSNYRSDTPTADLFNREKVEKMDQDVEVLRFRRR</sequence>
<accession>A0ABV5S5M5</accession>
<protein>
    <recommendedName>
        <fullName evidence="4">DUF4352 domain-containing protein</fullName>
    </recommendedName>
</protein>